<organism evidence="1 2">
    <name type="scientific">Pocillopora meandrina</name>
    <dbReference type="NCBI Taxonomy" id="46732"/>
    <lineage>
        <taxon>Eukaryota</taxon>
        <taxon>Metazoa</taxon>
        <taxon>Cnidaria</taxon>
        <taxon>Anthozoa</taxon>
        <taxon>Hexacorallia</taxon>
        <taxon>Scleractinia</taxon>
        <taxon>Astrocoeniina</taxon>
        <taxon>Pocilloporidae</taxon>
        <taxon>Pocillopora</taxon>
    </lineage>
</organism>
<accession>A0AAU9X1Z1</accession>
<reference evidence="1 2" key="1">
    <citation type="submission" date="2022-05" db="EMBL/GenBank/DDBJ databases">
        <authorList>
            <consortium name="Genoscope - CEA"/>
            <person name="William W."/>
        </authorList>
    </citation>
    <scope>NUCLEOTIDE SEQUENCE [LARGE SCALE GENOMIC DNA]</scope>
</reference>
<evidence type="ECO:0000313" key="2">
    <source>
        <dbReference type="Proteomes" id="UP001159428"/>
    </source>
</evidence>
<evidence type="ECO:0000313" key="1">
    <source>
        <dbReference type="EMBL" id="CAH3132770.1"/>
    </source>
</evidence>
<proteinExistence type="predicted"/>
<name>A0AAU9X1Z1_9CNID</name>
<dbReference type="AlphaFoldDB" id="A0AAU9X1Z1"/>
<protein>
    <submittedName>
        <fullName evidence="1">Uncharacterized protein</fullName>
    </submittedName>
</protein>
<dbReference type="Proteomes" id="UP001159428">
    <property type="component" value="Unassembled WGS sequence"/>
</dbReference>
<dbReference type="EMBL" id="CALNXJ010000027">
    <property type="protein sequence ID" value="CAH3132770.1"/>
    <property type="molecule type" value="Genomic_DNA"/>
</dbReference>
<comment type="caution">
    <text evidence="1">The sequence shown here is derived from an EMBL/GenBank/DDBJ whole genome shotgun (WGS) entry which is preliminary data.</text>
</comment>
<keyword evidence="2" id="KW-1185">Reference proteome</keyword>
<sequence>MGLIALNRYMKVAKRTIYIKFLPRKRAAWLYSVCTFTITSSGYIPHDVRKVSVYFVTRLLYYFLRADKGIKKCLRVIFFLSQ</sequence>
<gene>
    <name evidence="1" type="ORF">PMEA_00015182</name>
</gene>